<dbReference type="InterPro" id="IPR002372">
    <property type="entry name" value="PQQ_rpt_dom"/>
</dbReference>
<feature type="region of interest" description="Disordered" evidence="1">
    <location>
        <begin position="117"/>
        <end position="265"/>
    </location>
</feature>
<organism evidence="3 4">
    <name type="scientific">Hymenobacter koreensis</name>
    <dbReference type="NCBI Taxonomy" id="1084523"/>
    <lineage>
        <taxon>Bacteria</taxon>
        <taxon>Pseudomonadati</taxon>
        <taxon>Bacteroidota</taxon>
        <taxon>Cytophagia</taxon>
        <taxon>Cytophagales</taxon>
        <taxon>Hymenobacteraceae</taxon>
        <taxon>Hymenobacter</taxon>
    </lineage>
</organism>
<dbReference type="InterPro" id="IPR011047">
    <property type="entry name" value="Quinoprotein_ADH-like_sf"/>
</dbReference>
<feature type="compositionally biased region" description="Pro residues" evidence="1">
    <location>
        <begin position="118"/>
        <end position="129"/>
    </location>
</feature>
<feature type="compositionally biased region" description="Low complexity" evidence="1">
    <location>
        <begin position="233"/>
        <end position="255"/>
    </location>
</feature>
<evidence type="ECO:0000313" key="4">
    <source>
        <dbReference type="Proteomes" id="UP001500454"/>
    </source>
</evidence>
<protein>
    <recommendedName>
        <fullName evidence="2">Pyrrolo-quinoline quinone repeat domain-containing protein</fullName>
    </recommendedName>
</protein>
<feature type="compositionally biased region" description="Low complexity" evidence="1">
    <location>
        <begin position="130"/>
        <end position="139"/>
    </location>
</feature>
<comment type="caution">
    <text evidence="3">The sequence shown here is derived from an EMBL/GenBank/DDBJ whole genome shotgun (WGS) entry which is preliminary data.</text>
</comment>
<dbReference type="EMBL" id="BAABHA010000004">
    <property type="protein sequence ID" value="GAA4380486.1"/>
    <property type="molecule type" value="Genomic_DNA"/>
</dbReference>
<dbReference type="SUPFAM" id="SSF50998">
    <property type="entry name" value="Quinoprotein alcohol dehydrogenase-like"/>
    <property type="match status" value="1"/>
</dbReference>
<dbReference type="Pfam" id="PF13360">
    <property type="entry name" value="PQQ_2"/>
    <property type="match status" value="1"/>
</dbReference>
<accession>A0ABP8IYM3</accession>
<reference evidence="4" key="1">
    <citation type="journal article" date="2019" name="Int. J. Syst. Evol. Microbiol.">
        <title>The Global Catalogue of Microorganisms (GCM) 10K type strain sequencing project: providing services to taxonomists for standard genome sequencing and annotation.</title>
        <authorList>
            <consortium name="The Broad Institute Genomics Platform"/>
            <consortium name="The Broad Institute Genome Sequencing Center for Infectious Disease"/>
            <person name="Wu L."/>
            <person name="Ma J."/>
        </authorList>
    </citation>
    <scope>NUCLEOTIDE SEQUENCE [LARGE SCALE GENOMIC DNA]</scope>
    <source>
        <strain evidence="4">JCM 17924</strain>
    </source>
</reference>
<dbReference type="RefSeq" id="WP_345223598.1">
    <property type="nucleotide sequence ID" value="NZ_BAABHA010000004.1"/>
</dbReference>
<evidence type="ECO:0000313" key="3">
    <source>
        <dbReference type="EMBL" id="GAA4380486.1"/>
    </source>
</evidence>
<proteinExistence type="predicted"/>
<evidence type="ECO:0000256" key="1">
    <source>
        <dbReference type="SAM" id="MobiDB-lite"/>
    </source>
</evidence>
<dbReference type="Proteomes" id="UP001500454">
    <property type="component" value="Unassembled WGS sequence"/>
</dbReference>
<sequence length="885" mass="92302">MMQRYSQLSGPGAAPQVVAALPRRFGPRRAWQVVAVAVGVCAAAQASAQDVIIKNDKTEINSKVIEITEDHVKYRLFDFLDGPLYNVRKTDVWMIIYEKGRREKFNAPEQVAAAAPAAPAPAPAVPATPVPATTAAAPATPAPQAPAPVSQLAVVQPAPVSAPGADQAAATSVPPTQPAQPANTPQPAAVAQSASGPSDSAAPVMDAPEASPQAVVPQPAPAAPASGNDEKPAAPATEAAPAAPAAPATPSGAEPQASNTASADAALPVTASTAAPEPAVAAEPVPATAAVEAAPTPAPTAPVTVAALQREPAVEAAQGQEVWTKLGNGPAPVKYINVDGNILILKPNFVMSLAKNTGKQQWLTKVERTKSAHLLGNGPLIHVVATSLQSDYLQSIILDSRTGRTVYSPPAGVAQVENRVIDAQNIVVWEATDGGTRALVLEHGTGTRLADIKISAARGKTAKVVSLPNGKVAMLSSYGLSALDPGAAKLVYNVPLKRSAKVAELLPPTEPTLEVFETGTPGHMCVLMDGYLTSVNLLTGKITGEKELPGAFVTFRELDKNQLIVGKSGKKDKDLLLALYDKSTCQELRSATVNINNAGAMLAHNNNLFVVGGGSSVKLIDLSNLALKAEKTFKTNGDNVQLFATNNGVGLLSASFVEYFDPKGYAATGKTKYFDPAGRAKLKASDDTYFWANGYLGRVNLQKGEETLLLKDKLPIKLLEGEVPQLELLDDGVAVITTQSVVKVNFQGGIVYNLYFAPPKVVAGAIASHSTAQAATPAQVKAAPLSGPKQSWIANQRTFELGGSAAVTPGTVRANGLLAGLKHHIVLTKADRDEVGRFKLLKINKATGKVEGQVEVENRTPDYIFDPIDSVVYLFDVDSVKAYKI</sequence>
<dbReference type="PANTHER" id="PTHR48125:SF10">
    <property type="entry name" value="OS12G0136300 PROTEIN"/>
    <property type="match status" value="1"/>
</dbReference>
<feature type="compositionally biased region" description="Low complexity" evidence="1">
    <location>
        <begin position="179"/>
        <end position="192"/>
    </location>
</feature>
<dbReference type="PANTHER" id="PTHR48125">
    <property type="entry name" value="LP07818P1"/>
    <property type="match status" value="1"/>
</dbReference>
<gene>
    <name evidence="3" type="ORF">GCM10023186_18980</name>
</gene>
<keyword evidence="4" id="KW-1185">Reference proteome</keyword>
<feature type="domain" description="Pyrrolo-quinoline quinone repeat" evidence="2">
    <location>
        <begin position="313"/>
        <end position="462"/>
    </location>
</feature>
<name>A0ABP8IYM3_9BACT</name>
<feature type="compositionally biased region" description="Low complexity" evidence="1">
    <location>
        <begin position="147"/>
        <end position="159"/>
    </location>
</feature>
<feature type="compositionally biased region" description="Low complexity" evidence="1">
    <location>
        <begin position="207"/>
        <end position="217"/>
    </location>
</feature>
<evidence type="ECO:0000259" key="2">
    <source>
        <dbReference type="Pfam" id="PF13360"/>
    </source>
</evidence>